<dbReference type="Proteomes" id="UP000274429">
    <property type="component" value="Unassembled WGS sequence"/>
</dbReference>
<evidence type="ECO:0000256" key="9">
    <source>
        <dbReference type="ARBA" id="ARBA00022794"/>
    </source>
</evidence>
<dbReference type="InterPro" id="IPR027417">
    <property type="entry name" value="P-loop_NTPase"/>
</dbReference>
<keyword evidence="12" id="KW-0505">Motor protein</keyword>
<dbReference type="GO" id="GO:0045504">
    <property type="term" value="F:dynein heavy chain binding"/>
    <property type="evidence" value="ECO:0007669"/>
    <property type="project" value="TreeGrafter"/>
</dbReference>
<keyword evidence="14" id="KW-0966">Cell projection</keyword>
<evidence type="ECO:0000256" key="12">
    <source>
        <dbReference type="ARBA" id="ARBA00023175"/>
    </source>
</evidence>
<keyword evidence="13" id="KW-0206">Cytoskeleton</keyword>
<dbReference type="GO" id="GO:0035721">
    <property type="term" value="P:intraciliary retrograde transport"/>
    <property type="evidence" value="ECO:0007669"/>
    <property type="project" value="InterPro"/>
</dbReference>
<evidence type="ECO:0000256" key="13">
    <source>
        <dbReference type="ARBA" id="ARBA00023212"/>
    </source>
</evidence>
<dbReference type="PANTHER" id="PTHR13236">
    <property type="entry name" value="DYNEIN 2 LIGHT INTERMEDIATE CHAIN, ISOFORM 2"/>
    <property type="match status" value="1"/>
</dbReference>
<gene>
    <name evidence="15" type="ORF">TTAC_LOCUS7230</name>
</gene>
<dbReference type="InterPro" id="IPR022780">
    <property type="entry name" value="Dynein_light_int_chain"/>
</dbReference>
<keyword evidence="6" id="KW-0217">Developmental protein</keyword>
<evidence type="ECO:0000256" key="4">
    <source>
        <dbReference type="ARBA" id="ARBA00006831"/>
    </source>
</evidence>
<evidence type="ECO:0000256" key="3">
    <source>
        <dbReference type="ARBA" id="ARBA00004430"/>
    </source>
</evidence>
<comment type="similarity">
    <text evidence="4">Belongs to the dynein light intermediate chain family.</text>
</comment>
<sequence>MVFAGCESSGKSTLINNLLEKNEVPRKTLALEFSFCRRSRGSCLPKIVVHLWELGGGMKLSDLLDVIITKDSVKKLCIVIVLDLSKPTQLWAHLIHFISSLESNINIALEEIRSQSNHPDCGLISTFPVPLTIIGSKYDTFLNFKLEYRDLIARSLRFVAHFHGAALFVIIRDYLNCLAFDTSFPVIPPTVEGGPLHILPGQDSFDSIGPPPSDSYLKQTNEGTPFQLWEKAFTRRFPQVC</sequence>
<dbReference type="GO" id="GO:0035735">
    <property type="term" value="P:intraciliary transport involved in cilium assembly"/>
    <property type="evidence" value="ECO:0007669"/>
    <property type="project" value="InterPro"/>
</dbReference>
<keyword evidence="11" id="KW-0969">Cilium</keyword>
<keyword evidence="8" id="KW-0493">Microtubule</keyword>
<dbReference type="Gene3D" id="3.40.50.300">
    <property type="entry name" value="P-loop containing nucleotide triphosphate hydrolases"/>
    <property type="match status" value="1"/>
</dbReference>
<evidence type="ECO:0000256" key="8">
    <source>
        <dbReference type="ARBA" id="ARBA00022701"/>
    </source>
</evidence>
<keyword evidence="10" id="KW-0243">Dynein</keyword>
<dbReference type="EMBL" id="UYWX01020355">
    <property type="protein sequence ID" value="VDM31576.1"/>
    <property type="molecule type" value="Genomic_DNA"/>
</dbReference>
<dbReference type="AlphaFoldDB" id="A0A3P7FGQ7"/>
<dbReference type="InterPro" id="IPR040045">
    <property type="entry name" value="DYNC2LI1"/>
</dbReference>
<dbReference type="OrthoDB" id="10263060at2759"/>
<evidence type="ECO:0000256" key="1">
    <source>
        <dbReference type="ARBA" id="ARBA00004120"/>
    </source>
</evidence>
<keyword evidence="7" id="KW-0963">Cytoplasm</keyword>
<evidence type="ECO:0000313" key="15">
    <source>
        <dbReference type="EMBL" id="VDM31576.1"/>
    </source>
</evidence>
<keyword evidence="16" id="KW-1185">Reference proteome</keyword>
<name>A0A3P7FGQ7_HYDTA</name>
<dbReference type="CDD" id="cd00882">
    <property type="entry name" value="Ras_like_GTPase"/>
    <property type="match status" value="1"/>
</dbReference>
<protein>
    <recommendedName>
        <fullName evidence="5">Cytoplasmic dynein 2 light intermediate chain 1</fullName>
    </recommendedName>
</protein>
<dbReference type="SUPFAM" id="SSF52540">
    <property type="entry name" value="P-loop containing nucleoside triphosphate hydrolases"/>
    <property type="match status" value="1"/>
</dbReference>
<organism evidence="15 16">
    <name type="scientific">Hydatigena taeniaeformis</name>
    <name type="common">Feline tapeworm</name>
    <name type="synonym">Taenia taeniaeformis</name>
    <dbReference type="NCBI Taxonomy" id="6205"/>
    <lineage>
        <taxon>Eukaryota</taxon>
        <taxon>Metazoa</taxon>
        <taxon>Spiralia</taxon>
        <taxon>Lophotrochozoa</taxon>
        <taxon>Platyhelminthes</taxon>
        <taxon>Cestoda</taxon>
        <taxon>Eucestoda</taxon>
        <taxon>Cyclophyllidea</taxon>
        <taxon>Taeniidae</taxon>
        <taxon>Hydatigera</taxon>
    </lineage>
</organism>
<dbReference type="GO" id="GO:0005874">
    <property type="term" value="C:microtubule"/>
    <property type="evidence" value="ECO:0007669"/>
    <property type="project" value="UniProtKB-KW"/>
</dbReference>
<evidence type="ECO:0000313" key="16">
    <source>
        <dbReference type="Proteomes" id="UP000274429"/>
    </source>
</evidence>
<comment type="subcellular location">
    <subcellularLocation>
        <location evidence="3">Cytoplasm</location>
        <location evidence="3">Cytoskeleton</location>
        <location evidence="3">Cilium axoneme</location>
    </subcellularLocation>
    <subcellularLocation>
        <location evidence="1">Cytoplasm</location>
        <location evidence="1">Cytoskeleton</location>
        <location evidence="1">Cilium basal body</location>
    </subcellularLocation>
    <subcellularLocation>
        <location evidence="2">Cytoplasm</location>
        <location evidence="2">Cytoskeleton</location>
        <location evidence="2">Microtubule organizing center</location>
        <location evidence="2">Centrosome</location>
    </subcellularLocation>
</comment>
<reference evidence="15 16" key="1">
    <citation type="submission" date="2018-11" db="EMBL/GenBank/DDBJ databases">
        <authorList>
            <consortium name="Pathogen Informatics"/>
        </authorList>
    </citation>
    <scope>NUCLEOTIDE SEQUENCE [LARGE SCALE GENOMIC DNA]</scope>
</reference>
<dbReference type="GO" id="GO:0005930">
    <property type="term" value="C:axoneme"/>
    <property type="evidence" value="ECO:0007669"/>
    <property type="project" value="UniProtKB-SubCell"/>
</dbReference>
<evidence type="ECO:0000256" key="10">
    <source>
        <dbReference type="ARBA" id="ARBA00023017"/>
    </source>
</evidence>
<dbReference type="GO" id="GO:0005813">
    <property type="term" value="C:centrosome"/>
    <property type="evidence" value="ECO:0007669"/>
    <property type="project" value="UniProtKB-SubCell"/>
</dbReference>
<evidence type="ECO:0000256" key="2">
    <source>
        <dbReference type="ARBA" id="ARBA00004300"/>
    </source>
</evidence>
<evidence type="ECO:0000256" key="7">
    <source>
        <dbReference type="ARBA" id="ARBA00022490"/>
    </source>
</evidence>
<dbReference type="GO" id="GO:0005868">
    <property type="term" value="C:cytoplasmic dynein complex"/>
    <property type="evidence" value="ECO:0007669"/>
    <property type="project" value="InterPro"/>
</dbReference>
<accession>A0A3P7FGQ7</accession>
<dbReference type="GO" id="GO:0036064">
    <property type="term" value="C:ciliary basal body"/>
    <property type="evidence" value="ECO:0007669"/>
    <property type="project" value="TreeGrafter"/>
</dbReference>
<evidence type="ECO:0000256" key="6">
    <source>
        <dbReference type="ARBA" id="ARBA00022473"/>
    </source>
</evidence>
<proteinExistence type="inferred from homology"/>
<evidence type="ECO:0000256" key="14">
    <source>
        <dbReference type="ARBA" id="ARBA00023273"/>
    </source>
</evidence>
<dbReference type="PANTHER" id="PTHR13236:SF0">
    <property type="entry name" value="CYTOPLASMIC DYNEIN 2 LIGHT INTERMEDIATE CHAIN 1"/>
    <property type="match status" value="1"/>
</dbReference>
<evidence type="ECO:0000256" key="5">
    <source>
        <dbReference type="ARBA" id="ARBA00018863"/>
    </source>
</evidence>
<keyword evidence="9" id="KW-0970">Cilium biogenesis/degradation</keyword>
<evidence type="ECO:0000256" key="11">
    <source>
        <dbReference type="ARBA" id="ARBA00023069"/>
    </source>
</evidence>
<dbReference type="Pfam" id="PF05783">
    <property type="entry name" value="DLIC"/>
    <property type="match status" value="1"/>
</dbReference>